<protein>
    <recommendedName>
        <fullName evidence="3">DDE Tnp4 domain-containing protein</fullName>
    </recommendedName>
</protein>
<evidence type="ECO:0000313" key="1">
    <source>
        <dbReference type="EMBL" id="KAK9721570.1"/>
    </source>
</evidence>
<evidence type="ECO:0000313" key="2">
    <source>
        <dbReference type="Proteomes" id="UP001458880"/>
    </source>
</evidence>
<comment type="caution">
    <text evidence="1">The sequence shown here is derived from an EMBL/GenBank/DDBJ whole genome shotgun (WGS) entry which is preliminary data.</text>
</comment>
<dbReference type="AlphaFoldDB" id="A0AAW1KNT6"/>
<sequence>MIKDKKTQFFEVLSYIENDITKTPNTFVNEPISACQPLCLTLRYLATEESFRSMSFNYRISHNHISLIILKPSTVDLIITAACCLHNLLRHSTSSITGAGKFENNSSKTILRKLQLFE</sequence>
<evidence type="ECO:0008006" key="3">
    <source>
        <dbReference type="Google" id="ProtNLM"/>
    </source>
</evidence>
<organism evidence="1 2">
    <name type="scientific">Popillia japonica</name>
    <name type="common">Japanese beetle</name>
    <dbReference type="NCBI Taxonomy" id="7064"/>
    <lineage>
        <taxon>Eukaryota</taxon>
        <taxon>Metazoa</taxon>
        <taxon>Ecdysozoa</taxon>
        <taxon>Arthropoda</taxon>
        <taxon>Hexapoda</taxon>
        <taxon>Insecta</taxon>
        <taxon>Pterygota</taxon>
        <taxon>Neoptera</taxon>
        <taxon>Endopterygota</taxon>
        <taxon>Coleoptera</taxon>
        <taxon>Polyphaga</taxon>
        <taxon>Scarabaeiformia</taxon>
        <taxon>Scarabaeidae</taxon>
        <taxon>Rutelinae</taxon>
        <taxon>Popillia</taxon>
    </lineage>
</organism>
<name>A0AAW1KNT6_POPJA</name>
<keyword evidence="2" id="KW-1185">Reference proteome</keyword>
<reference evidence="1 2" key="1">
    <citation type="journal article" date="2024" name="BMC Genomics">
        <title>De novo assembly and annotation of Popillia japonica's genome with initial clues to its potential as an invasive pest.</title>
        <authorList>
            <person name="Cucini C."/>
            <person name="Boschi S."/>
            <person name="Funari R."/>
            <person name="Cardaioli E."/>
            <person name="Iannotti N."/>
            <person name="Marturano G."/>
            <person name="Paoli F."/>
            <person name="Bruttini M."/>
            <person name="Carapelli A."/>
            <person name="Frati F."/>
            <person name="Nardi F."/>
        </authorList>
    </citation>
    <scope>NUCLEOTIDE SEQUENCE [LARGE SCALE GENOMIC DNA]</scope>
    <source>
        <strain evidence="1">DMR45628</strain>
    </source>
</reference>
<proteinExistence type="predicted"/>
<dbReference type="Proteomes" id="UP001458880">
    <property type="component" value="Unassembled WGS sequence"/>
</dbReference>
<gene>
    <name evidence="1" type="ORF">QE152_g20837</name>
</gene>
<dbReference type="EMBL" id="JASPKY010000197">
    <property type="protein sequence ID" value="KAK9721570.1"/>
    <property type="molecule type" value="Genomic_DNA"/>
</dbReference>
<accession>A0AAW1KNT6</accession>